<dbReference type="EMBL" id="NIBU01000047">
    <property type="protein sequence ID" value="PHM31050.1"/>
    <property type="molecule type" value="Genomic_DNA"/>
</dbReference>
<evidence type="ECO:0000313" key="3">
    <source>
        <dbReference type="Proteomes" id="UP000196435"/>
    </source>
</evidence>
<dbReference type="Pfam" id="PF20404">
    <property type="entry name" value="DUF6694"/>
    <property type="match status" value="1"/>
</dbReference>
<evidence type="ECO:0000313" key="1">
    <source>
        <dbReference type="EMBL" id="PHM31050.1"/>
    </source>
</evidence>
<evidence type="ECO:0000313" key="2">
    <source>
        <dbReference type="EMBL" id="SIP72301.1"/>
    </source>
</evidence>
<accession>A0A1N6MU16</accession>
<protein>
    <recommendedName>
        <fullName evidence="5">Lipoprotein</fullName>
    </recommendedName>
</protein>
<proteinExistence type="predicted"/>
<dbReference type="InterPro" id="IPR046516">
    <property type="entry name" value="DUF6694"/>
</dbReference>
<evidence type="ECO:0000313" key="4">
    <source>
        <dbReference type="Proteomes" id="UP000224871"/>
    </source>
</evidence>
<sequence length="114" mass="13041">MRKLLVICLLGFTLTGCDKQLKIDGTNEIAVKTSIEKIRDTLPEDKKLKFDDALNIVMIHSIDFDELFKNNQHGNIKFEAMESLEKNFYQSLNGKTADQIINEAEKIKQNKKAP</sequence>
<reference evidence="1 4" key="3">
    <citation type="journal article" date="2017" name="Nat. Microbiol.">
        <title>Natural product diversity associated with the nematode symbionts Photorhabdus and Xenorhabdus.</title>
        <authorList>
            <person name="Tobias N.J."/>
            <person name="Wolff H."/>
            <person name="Djahanschiri B."/>
            <person name="Grundmann F."/>
            <person name="Kronenwerth M."/>
            <person name="Shi Y.M."/>
            <person name="Simonyi S."/>
            <person name="Grun P."/>
            <person name="Shapiro-Ilan D."/>
            <person name="Pidot S.J."/>
            <person name="Stinear T.P."/>
            <person name="Ebersberger I."/>
            <person name="Bode H.B."/>
        </authorList>
    </citation>
    <scope>NUCLEOTIDE SEQUENCE [LARGE SCALE GENOMIC DNA]</scope>
    <source>
        <strain evidence="1 4">DSM 16336</strain>
    </source>
</reference>
<organism evidence="2 3">
    <name type="scientific">Xenorhabdus innexi</name>
    <dbReference type="NCBI Taxonomy" id="290109"/>
    <lineage>
        <taxon>Bacteria</taxon>
        <taxon>Pseudomonadati</taxon>
        <taxon>Pseudomonadota</taxon>
        <taxon>Gammaproteobacteria</taxon>
        <taxon>Enterobacterales</taxon>
        <taxon>Morganellaceae</taxon>
        <taxon>Xenorhabdus</taxon>
    </lineage>
</organism>
<dbReference type="OrthoDB" id="6464078at2"/>
<name>A0A1N6MU16_9GAMM</name>
<evidence type="ECO:0008006" key="5">
    <source>
        <dbReference type="Google" id="ProtNLM"/>
    </source>
</evidence>
<dbReference type="RefSeq" id="WP_086955495.1">
    <property type="nucleotide sequence ID" value="NZ_CAWNQC010000245.1"/>
</dbReference>
<reference evidence="3" key="1">
    <citation type="submission" date="2016-12" db="EMBL/GenBank/DDBJ databases">
        <authorList>
            <person name="Gaudriault S."/>
        </authorList>
    </citation>
    <scope>NUCLEOTIDE SEQUENCE [LARGE SCALE GENOMIC DNA]</scope>
    <source>
        <strain evidence="3">HGB1681 (deposited as PTA-6826 in the American Type Culture Collection)</strain>
    </source>
</reference>
<keyword evidence="4" id="KW-1185">Reference proteome</keyword>
<dbReference type="AlphaFoldDB" id="A0A1N6MU16"/>
<gene>
    <name evidence="1" type="ORF">Xinn_03103</name>
    <name evidence="2" type="ORF">XIS1_1420001</name>
</gene>
<dbReference type="PROSITE" id="PS51257">
    <property type="entry name" value="PROKAR_LIPOPROTEIN"/>
    <property type="match status" value="1"/>
</dbReference>
<dbReference type="Proteomes" id="UP000224871">
    <property type="component" value="Unassembled WGS sequence"/>
</dbReference>
<reference evidence="2" key="2">
    <citation type="submission" date="2016-12" db="EMBL/GenBank/DDBJ databases">
        <authorList>
            <person name="Song W.-J."/>
            <person name="Kurnit D.M."/>
        </authorList>
    </citation>
    <scope>NUCLEOTIDE SEQUENCE [LARGE SCALE GENOMIC DNA]</scope>
    <source>
        <strain evidence="2">HGB1681</strain>
    </source>
</reference>
<dbReference type="EMBL" id="FTLG01000049">
    <property type="protein sequence ID" value="SIP72301.1"/>
    <property type="molecule type" value="Genomic_DNA"/>
</dbReference>
<dbReference type="Proteomes" id="UP000196435">
    <property type="component" value="Unassembled WGS sequence"/>
</dbReference>